<reference evidence="1 2" key="1">
    <citation type="submission" date="2020-04" db="EMBL/GenBank/DDBJ databases">
        <title>Donghicola sp., a member of the Rhodobacteraceae family isolated from mangrove forest in Thailand.</title>
        <authorList>
            <person name="Charoenyingcharoen P."/>
            <person name="Yukphan P."/>
        </authorList>
    </citation>
    <scope>NUCLEOTIDE SEQUENCE [LARGE SCALE GENOMIC DNA]</scope>
    <source>
        <strain evidence="1 2">C2-DW-16</strain>
    </source>
</reference>
<accession>A0ABX2PI60</accession>
<keyword evidence="2" id="KW-1185">Reference proteome</keyword>
<organism evidence="1 2">
    <name type="scientific">Donghicola mangrovi</name>
    <dbReference type="NCBI Taxonomy" id="2729614"/>
    <lineage>
        <taxon>Bacteria</taxon>
        <taxon>Pseudomonadati</taxon>
        <taxon>Pseudomonadota</taxon>
        <taxon>Alphaproteobacteria</taxon>
        <taxon>Rhodobacterales</taxon>
        <taxon>Roseobacteraceae</taxon>
        <taxon>Donghicola</taxon>
    </lineage>
</organism>
<gene>
    <name evidence="1" type="ORF">HJ526_17345</name>
</gene>
<dbReference type="RefSeq" id="WP_176855880.1">
    <property type="nucleotide sequence ID" value="NZ_JABCJD010000011.1"/>
</dbReference>
<evidence type="ECO:0008006" key="3">
    <source>
        <dbReference type="Google" id="ProtNLM"/>
    </source>
</evidence>
<evidence type="ECO:0000313" key="2">
    <source>
        <dbReference type="Proteomes" id="UP000523601"/>
    </source>
</evidence>
<protein>
    <recommendedName>
        <fullName evidence="3">RiPP</fullName>
    </recommendedName>
</protein>
<sequence>MKKNYTKPTLIAKGRVERLTQASNTSNTVIDSSYTAGTPLTSFTFT</sequence>
<dbReference type="EMBL" id="JABCJD010000011">
    <property type="protein sequence ID" value="NVO29190.1"/>
    <property type="molecule type" value="Genomic_DNA"/>
</dbReference>
<name>A0ABX2PI60_9RHOB</name>
<dbReference type="Proteomes" id="UP000523601">
    <property type="component" value="Unassembled WGS sequence"/>
</dbReference>
<proteinExistence type="predicted"/>
<evidence type="ECO:0000313" key="1">
    <source>
        <dbReference type="EMBL" id="NVO29190.1"/>
    </source>
</evidence>
<comment type="caution">
    <text evidence="1">The sequence shown here is derived from an EMBL/GenBank/DDBJ whole genome shotgun (WGS) entry which is preliminary data.</text>
</comment>